<organism evidence="2 3">
    <name type="scientific">Natrinema thermotolerans</name>
    <dbReference type="NCBI Taxonomy" id="121872"/>
    <lineage>
        <taxon>Archaea</taxon>
        <taxon>Methanobacteriati</taxon>
        <taxon>Methanobacteriota</taxon>
        <taxon>Stenosarchaea group</taxon>
        <taxon>Halobacteria</taxon>
        <taxon>Halobacteriales</taxon>
        <taxon>Natrialbaceae</taxon>
        <taxon>Natrinema</taxon>
    </lineage>
</organism>
<keyword evidence="1" id="KW-1133">Transmembrane helix</keyword>
<keyword evidence="1" id="KW-0472">Membrane</keyword>
<feature type="transmembrane region" description="Helical" evidence="1">
    <location>
        <begin position="152"/>
        <end position="177"/>
    </location>
</feature>
<feature type="transmembrane region" description="Helical" evidence="1">
    <location>
        <begin position="184"/>
        <end position="206"/>
    </location>
</feature>
<dbReference type="RefSeq" id="WP_049965048.1">
    <property type="nucleotide sequence ID" value="NZ_CP101873.1"/>
</dbReference>
<gene>
    <name evidence="2" type="ORF">NP511_07600</name>
</gene>
<evidence type="ECO:0000256" key="1">
    <source>
        <dbReference type="SAM" id="Phobius"/>
    </source>
</evidence>
<dbReference type="EMBL" id="CP101873">
    <property type="protein sequence ID" value="WMT09494.1"/>
    <property type="molecule type" value="Genomic_DNA"/>
</dbReference>
<reference evidence="2 3" key="1">
    <citation type="submission" date="2022-07" db="EMBL/GenBank/DDBJ databases">
        <title>Two temperate virus in Haloterrigena jeotgali A29.</title>
        <authorList>
            <person name="Deng X."/>
        </authorList>
    </citation>
    <scope>NUCLEOTIDE SEQUENCE [LARGE SCALE GENOMIC DNA]</scope>
    <source>
        <strain evidence="2 3">A29</strain>
    </source>
</reference>
<dbReference type="AlphaFoldDB" id="A0AAF0PFH6"/>
<feature type="transmembrane region" description="Helical" evidence="1">
    <location>
        <begin position="41"/>
        <end position="59"/>
    </location>
</feature>
<keyword evidence="1" id="KW-0812">Transmembrane</keyword>
<accession>A0AAF0PFH6</accession>
<dbReference type="Proteomes" id="UP001224926">
    <property type="component" value="Chromosome"/>
</dbReference>
<evidence type="ECO:0000313" key="3">
    <source>
        <dbReference type="Proteomes" id="UP001224926"/>
    </source>
</evidence>
<evidence type="ECO:0000313" key="2">
    <source>
        <dbReference type="EMBL" id="WMT09494.1"/>
    </source>
</evidence>
<feature type="transmembrane region" description="Helical" evidence="1">
    <location>
        <begin position="71"/>
        <end position="96"/>
    </location>
</feature>
<feature type="transmembrane region" description="Helical" evidence="1">
    <location>
        <begin position="254"/>
        <end position="274"/>
    </location>
</feature>
<dbReference type="GeneID" id="39861480"/>
<keyword evidence="3" id="KW-1185">Reference proteome</keyword>
<feature type="transmembrane region" description="Helical" evidence="1">
    <location>
        <begin position="117"/>
        <end position="146"/>
    </location>
</feature>
<sequence length="285" mass="29576">MATETPTTEAADGVSTGSRGVWFAQARAFTDRSLREVRNSGLMLAWVIAFPAITYLLRVTQGTETSAAADASVAIGTGVLGAMFVSLFLFGSQLATDLEDRRYAAYRSMPISSSAELAGRMAAGLVLAAGSFAVTIVVAVATGAAFGLRGPASVPVVLLAGVAACLFWMVVAVPFVVVAGNKRVASMATTLVAVMAFVLTGLNGVVPAQSPIDGPALNYLPNTLATRLLVAHLVPAENWTELGVSPPQLPTEPAFLALLTGYTLIAVVAGSVLVTRTLYDRGWWT</sequence>
<proteinExistence type="predicted"/>
<dbReference type="GeneID" id="84213794"/>
<name>A0AAF0PFH6_9EURY</name>
<protein>
    <submittedName>
        <fullName evidence="2">ABC transporter permease</fullName>
    </submittedName>
</protein>